<accession>M0HIS5</accession>
<dbReference type="AlphaFoldDB" id="M0HIS5"/>
<dbReference type="OrthoDB" id="204229at2157"/>
<sequence>MRRKLYTLATRDEVTLALGSESRRNTAAQSALSGGVSVSKPVSLDPGQIRFEFLVAGDGADRVASQFEELLNSDYQYVPFFGVGEQTDFDGYYVMKSGSTKPLDAQSSGSIHRVDSVLENAGTRRSHFRSAALNTQDVDNDFGTGTAAEVAVPSAASLVRWFDPASNVVTTADSTATRQTQFDPVDVFDATAAPTTQSELIYDLPFDEVGKTDVRVWDSRGTTKVSAEGTGNTIGVDFTIGSATIGQQQRVVQWQRVFVENHEFVGDIVIENGLLRLTLDDINQTIAAEEWDDTNEAWNPVSLGSSSWTLVDVDLTHVGPVAVEAQLLFEDSGSYQALDMRLSRGSTDALFATPANETAPSTGLKDLLSPIALTSDKTAMESLGLRKRRDVRR</sequence>
<dbReference type="RefSeq" id="WP_008324944.1">
    <property type="nucleotide sequence ID" value="NZ_AOLK01000020.1"/>
</dbReference>
<reference evidence="1 2" key="1">
    <citation type="journal article" date="2014" name="PLoS Genet.">
        <title>Phylogenetically driven sequencing of extremely halophilic archaea reveals strategies for static and dynamic osmo-response.</title>
        <authorList>
            <person name="Becker E.A."/>
            <person name="Seitzer P.M."/>
            <person name="Tritt A."/>
            <person name="Larsen D."/>
            <person name="Krusor M."/>
            <person name="Yao A.I."/>
            <person name="Wu D."/>
            <person name="Madern D."/>
            <person name="Eisen J.A."/>
            <person name="Darling A.E."/>
            <person name="Facciotti M.T."/>
        </authorList>
    </citation>
    <scope>NUCLEOTIDE SEQUENCE [LARGE SCALE GENOMIC DNA]</scope>
    <source>
        <strain evidence="1 2">ATCC BAA-1513</strain>
    </source>
</reference>
<evidence type="ECO:0000313" key="2">
    <source>
        <dbReference type="Proteomes" id="UP000011612"/>
    </source>
</evidence>
<dbReference type="EMBL" id="AOLK01000020">
    <property type="protein sequence ID" value="ELZ84396.1"/>
    <property type="molecule type" value="Genomic_DNA"/>
</dbReference>
<protein>
    <submittedName>
        <fullName evidence="1">Uncharacterized protein</fullName>
    </submittedName>
</protein>
<dbReference type="Proteomes" id="UP000011612">
    <property type="component" value="Unassembled WGS sequence"/>
</dbReference>
<name>M0HIS5_HALEO</name>
<dbReference type="STRING" id="1230453.C453_12656"/>
<keyword evidence="2" id="KW-1185">Reference proteome</keyword>
<evidence type="ECO:0000313" key="1">
    <source>
        <dbReference type="EMBL" id="ELZ84396.1"/>
    </source>
</evidence>
<gene>
    <name evidence="1" type="ORF">C453_12656</name>
</gene>
<dbReference type="PATRIC" id="fig|1230453.4.peg.2503"/>
<organism evidence="1 2">
    <name type="scientific">Haloferax elongans ATCC BAA-1513</name>
    <dbReference type="NCBI Taxonomy" id="1230453"/>
    <lineage>
        <taxon>Archaea</taxon>
        <taxon>Methanobacteriati</taxon>
        <taxon>Methanobacteriota</taxon>
        <taxon>Stenosarchaea group</taxon>
        <taxon>Halobacteria</taxon>
        <taxon>Halobacteriales</taxon>
        <taxon>Haloferacaceae</taxon>
        <taxon>Haloferax</taxon>
    </lineage>
</organism>
<proteinExistence type="predicted"/>
<comment type="caution">
    <text evidence="1">The sequence shown here is derived from an EMBL/GenBank/DDBJ whole genome shotgun (WGS) entry which is preliminary data.</text>
</comment>